<dbReference type="OrthoDB" id="9814535at2"/>
<organism evidence="7 8">
    <name type="scientific">Neolewinella xylanilytica</name>
    <dbReference type="NCBI Taxonomy" id="1514080"/>
    <lineage>
        <taxon>Bacteria</taxon>
        <taxon>Pseudomonadati</taxon>
        <taxon>Bacteroidota</taxon>
        <taxon>Saprospiria</taxon>
        <taxon>Saprospirales</taxon>
        <taxon>Lewinellaceae</taxon>
        <taxon>Neolewinella</taxon>
    </lineage>
</organism>
<dbReference type="PANTHER" id="PTHR12815:SF47">
    <property type="entry name" value="TRANSLOCATION AND ASSEMBLY MODULE SUBUNIT TAMA"/>
    <property type="match status" value="1"/>
</dbReference>
<accession>A0A2S6I806</accession>
<evidence type="ECO:0000256" key="1">
    <source>
        <dbReference type="ARBA" id="ARBA00004370"/>
    </source>
</evidence>
<comment type="subcellular location">
    <subcellularLocation>
        <location evidence="1">Membrane</location>
    </subcellularLocation>
</comment>
<dbReference type="InterPro" id="IPR000184">
    <property type="entry name" value="Bac_surfAg_D15"/>
</dbReference>
<comment type="caution">
    <text evidence="7">The sequence shown here is derived from an EMBL/GenBank/DDBJ whole genome shotgun (WGS) entry which is preliminary data.</text>
</comment>
<keyword evidence="5" id="KW-0998">Cell outer membrane</keyword>
<dbReference type="Gene3D" id="2.40.160.50">
    <property type="entry name" value="membrane protein fhac: a member of the omp85/tpsb transporter family"/>
    <property type="match status" value="1"/>
</dbReference>
<name>A0A2S6I806_9BACT</name>
<dbReference type="RefSeq" id="WP_104418221.1">
    <property type="nucleotide sequence ID" value="NZ_PTJC01000005.1"/>
</dbReference>
<proteinExistence type="predicted"/>
<dbReference type="PANTHER" id="PTHR12815">
    <property type="entry name" value="SORTING AND ASSEMBLY MACHINERY SAMM50 PROTEIN FAMILY MEMBER"/>
    <property type="match status" value="1"/>
</dbReference>
<dbReference type="AlphaFoldDB" id="A0A2S6I806"/>
<reference evidence="7 8" key="1">
    <citation type="submission" date="2018-02" db="EMBL/GenBank/DDBJ databases">
        <title>Genomic Encyclopedia of Archaeal and Bacterial Type Strains, Phase II (KMG-II): from individual species to whole genera.</title>
        <authorList>
            <person name="Goeker M."/>
        </authorList>
    </citation>
    <scope>NUCLEOTIDE SEQUENCE [LARGE SCALE GENOMIC DNA]</scope>
    <source>
        <strain evidence="7 8">DSM 29526</strain>
    </source>
</reference>
<feature type="domain" description="Bacterial surface antigen (D15)" evidence="6">
    <location>
        <begin position="500"/>
        <end position="787"/>
    </location>
</feature>
<dbReference type="InterPro" id="IPR039910">
    <property type="entry name" value="D15-like"/>
</dbReference>
<keyword evidence="3" id="KW-0732">Signal</keyword>
<keyword evidence="8" id="KW-1185">Reference proteome</keyword>
<keyword evidence="2" id="KW-0812">Transmembrane</keyword>
<dbReference type="Proteomes" id="UP000237662">
    <property type="component" value="Unassembled WGS sequence"/>
</dbReference>
<evidence type="ECO:0000256" key="5">
    <source>
        <dbReference type="ARBA" id="ARBA00023237"/>
    </source>
</evidence>
<evidence type="ECO:0000259" key="6">
    <source>
        <dbReference type="Pfam" id="PF01103"/>
    </source>
</evidence>
<keyword evidence="4" id="KW-0472">Membrane</keyword>
<evidence type="ECO:0000256" key="2">
    <source>
        <dbReference type="ARBA" id="ARBA00022692"/>
    </source>
</evidence>
<gene>
    <name evidence="7" type="ORF">CLV84_0571</name>
</gene>
<evidence type="ECO:0000313" key="7">
    <source>
        <dbReference type="EMBL" id="PPK87625.1"/>
    </source>
</evidence>
<dbReference type="Pfam" id="PF01103">
    <property type="entry name" value="Omp85"/>
    <property type="match status" value="1"/>
</dbReference>
<evidence type="ECO:0000256" key="4">
    <source>
        <dbReference type="ARBA" id="ARBA00023136"/>
    </source>
</evidence>
<protein>
    <submittedName>
        <fullName evidence="7">Surface antigen-like protein</fullName>
    </submittedName>
</protein>
<dbReference type="GO" id="GO:0019867">
    <property type="term" value="C:outer membrane"/>
    <property type="evidence" value="ECO:0007669"/>
    <property type="project" value="InterPro"/>
</dbReference>
<dbReference type="EMBL" id="PTJC01000005">
    <property type="protein sequence ID" value="PPK87625.1"/>
    <property type="molecule type" value="Genomic_DNA"/>
</dbReference>
<evidence type="ECO:0000313" key="8">
    <source>
        <dbReference type="Proteomes" id="UP000237662"/>
    </source>
</evidence>
<evidence type="ECO:0000256" key="3">
    <source>
        <dbReference type="ARBA" id="ARBA00022729"/>
    </source>
</evidence>
<sequence length="833" mass="95110">MNFIVPELRGILAGGLRYVGPALVAAVLLTSCNVTKYIPENEELLTDQRVELRKGAKVAKRGEVVYELGLLAKQQPNGNFLFFFPREFFYLANNSPQDSGRIDRFLRQTIGQPPVYYNDSLSRRSASLMEDFLRYRGYFDATAYHEADRRKRKKVNLIYHVDPGTRFTIDTVVYSSPEPAVDSMLQVLKQESALQTGQPLNLTAFDEEKVRIGRYLRDEGYAYFSDNYFDKLEIDTTEGNGSADIYLTILPPEQENAYQKYRIGQITVLTDYSPAREVSGEAYPGDTVVSGMRFLSSTPDFQMRPDILAENIFLETDSLYSREAYEKTTRALGGLGIYRFVRINQIPNPADPNVLDYRIQLSPDKRMSFGVDFDLNYTNRSQLLANSALSNNLIGVSVSPTFRNRNVFGGAELLTLGLRAGVEVNPVPDSTAQFFNTVDLAAEASLNLPRFKDFGFYGFAERLGLISDNFYRNLQERASTRYSLAYEYLLLRTFYTYTIANARLGYDFRQSTTTSYRINHTALDILNFTIEPQFDSILVNNQRLRRSISDQYFLSLLFRSIEYTRIGRPDRQGRSITLNGQFELTGGEVLIARQFVDELDPNDQFAQYALGVADVRYYKQFSPLRSFATRLLIGVARPLINSQEVPYVKQFFAGGSNSMRAWLPRGLGPGSYVDPLSITDDGLLNNNVLYQTGDLQLELNFEYRFNLFSFFRGAVFTDIGNVWTFGQDTDRPGSQFLLEGRLQEQESGTSYYQEPFYRQLAVAGGFGLRIDLSYFVFRLDLAVPLRFNYPQTGQGEPIDRLSSEIYPERTYWRDFGRFSFGEIRPQIGLGYPF</sequence>